<proteinExistence type="predicted"/>
<organism evidence="1 2">
    <name type="scientific">Hymenochirus boettgeri</name>
    <name type="common">Congo dwarf clawed frog</name>
    <dbReference type="NCBI Taxonomy" id="247094"/>
    <lineage>
        <taxon>Eukaryota</taxon>
        <taxon>Metazoa</taxon>
        <taxon>Chordata</taxon>
        <taxon>Craniata</taxon>
        <taxon>Vertebrata</taxon>
        <taxon>Euteleostomi</taxon>
        <taxon>Amphibia</taxon>
        <taxon>Batrachia</taxon>
        <taxon>Anura</taxon>
        <taxon>Pipoidea</taxon>
        <taxon>Pipidae</taxon>
        <taxon>Pipinae</taxon>
        <taxon>Hymenochirus</taxon>
    </lineage>
</organism>
<evidence type="ECO:0008006" key="3">
    <source>
        <dbReference type="Google" id="ProtNLM"/>
    </source>
</evidence>
<dbReference type="GO" id="GO:0005576">
    <property type="term" value="C:extracellular region"/>
    <property type="evidence" value="ECO:0007669"/>
    <property type="project" value="InterPro"/>
</dbReference>
<dbReference type="EMBL" id="JAACNH010000008">
    <property type="protein sequence ID" value="KAG8435498.1"/>
    <property type="molecule type" value="Genomic_DNA"/>
</dbReference>
<dbReference type="AlphaFoldDB" id="A0A8T2IWT5"/>
<name>A0A8T2IWT5_9PIPI</name>
<dbReference type="GO" id="GO:0007218">
    <property type="term" value="P:neuropeptide signaling pathway"/>
    <property type="evidence" value="ECO:0007669"/>
    <property type="project" value="InterPro"/>
</dbReference>
<dbReference type="PANTHER" id="PTHR36679:SF1">
    <property type="entry name" value="NEUROPEPTIDE S"/>
    <property type="match status" value="1"/>
</dbReference>
<dbReference type="Proteomes" id="UP000812440">
    <property type="component" value="Chromosome 7"/>
</dbReference>
<gene>
    <name evidence="1" type="ORF">GDO86_013436</name>
</gene>
<sequence>MAGSRIRTWICRGFIPFVNGGLFWIFRLPNFRTAGIPDYCLVLLNSCLVEVDRSEELAFLKPFLEKSFMKRSFRNGVGAGIKKNFFRRAKS</sequence>
<dbReference type="Pfam" id="PF14993">
    <property type="entry name" value="Neuropeptide_S"/>
    <property type="match status" value="1"/>
</dbReference>
<dbReference type="OrthoDB" id="9877592at2759"/>
<accession>A0A8T2IWT5</accession>
<dbReference type="InterPro" id="IPR028138">
    <property type="entry name" value="Neuropeptide_S"/>
</dbReference>
<protein>
    <recommendedName>
        <fullName evidence="3">Neuropeptide S</fullName>
    </recommendedName>
</protein>
<dbReference type="PANTHER" id="PTHR36679">
    <property type="entry name" value="NEUROPEPTIDE S"/>
    <property type="match status" value="1"/>
</dbReference>
<reference evidence="1" key="1">
    <citation type="thesis" date="2020" institute="ProQuest LLC" country="789 East Eisenhower Parkway, Ann Arbor, MI, USA">
        <title>Comparative Genomics and Chromosome Evolution.</title>
        <authorList>
            <person name="Mudd A.B."/>
        </authorList>
    </citation>
    <scope>NUCLEOTIDE SEQUENCE</scope>
    <source>
        <strain evidence="1">Female2</strain>
        <tissue evidence="1">Blood</tissue>
    </source>
</reference>
<keyword evidence="2" id="KW-1185">Reference proteome</keyword>
<evidence type="ECO:0000313" key="2">
    <source>
        <dbReference type="Proteomes" id="UP000812440"/>
    </source>
</evidence>
<evidence type="ECO:0000313" key="1">
    <source>
        <dbReference type="EMBL" id="KAG8435498.1"/>
    </source>
</evidence>
<comment type="caution">
    <text evidence="1">The sequence shown here is derived from an EMBL/GenBank/DDBJ whole genome shotgun (WGS) entry which is preliminary data.</text>
</comment>